<evidence type="ECO:0000313" key="28">
    <source>
        <dbReference type="Ensembl" id="ENSOKIP00005079387.1"/>
    </source>
</evidence>
<dbReference type="GO" id="GO:0005524">
    <property type="term" value="F:ATP binding"/>
    <property type="evidence" value="ECO:0007669"/>
    <property type="project" value="UniProtKB-UniRule"/>
</dbReference>
<evidence type="ECO:0000256" key="19">
    <source>
        <dbReference type="ARBA" id="ARBA00023306"/>
    </source>
</evidence>
<keyword evidence="19" id="KW-0131">Cell cycle</keyword>
<evidence type="ECO:0000256" key="5">
    <source>
        <dbReference type="ARBA" id="ARBA00012513"/>
    </source>
</evidence>
<evidence type="ECO:0000256" key="21">
    <source>
        <dbReference type="ARBA" id="ARBA00048679"/>
    </source>
</evidence>
<evidence type="ECO:0000256" key="22">
    <source>
        <dbReference type="ARBA" id="ARBA00067731"/>
    </source>
</evidence>
<feature type="compositionally biased region" description="Pro residues" evidence="26">
    <location>
        <begin position="301"/>
        <end position="311"/>
    </location>
</feature>
<evidence type="ECO:0000256" key="12">
    <source>
        <dbReference type="ARBA" id="ARBA00022723"/>
    </source>
</evidence>
<dbReference type="InterPro" id="IPR011009">
    <property type="entry name" value="Kinase-like_dom_sf"/>
</dbReference>
<feature type="region of interest" description="Disordered" evidence="26">
    <location>
        <begin position="274"/>
        <end position="352"/>
    </location>
</feature>
<evidence type="ECO:0000256" key="2">
    <source>
        <dbReference type="ARBA" id="ARBA00004138"/>
    </source>
</evidence>
<dbReference type="Gene3D" id="1.10.510.10">
    <property type="entry name" value="Transferase(Phosphotransferase) domain 1"/>
    <property type="match status" value="1"/>
</dbReference>
<feature type="compositionally biased region" description="Polar residues" evidence="26">
    <location>
        <begin position="287"/>
        <end position="297"/>
    </location>
</feature>
<dbReference type="CDD" id="cd08223">
    <property type="entry name" value="STKc_Nek4"/>
    <property type="match status" value="1"/>
</dbReference>
<dbReference type="Pfam" id="PF00069">
    <property type="entry name" value="Pkinase"/>
    <property type="match status" value="1"/>
</dbReference>
<feature type="region of interest" description="Disordered" evidence="26">
    <location>
        <begin position="372"/>
        <end position="457"/>
    </location>
</feature>
<gene>
    <name evidence="28" type="primary">NEK4</name>
    <name evidence="28" type="synonym">LOC109896895</name>
</gene>
<keyword evidence="10" id="KW-0132">Cell division</keyword>
<evidence type="ECO:0000256" key="4">
    <source>
        <dbReference type="ARBA" id="ARBA00010886"/>
    </source>
</evidence>
<dbReference type="InterPro" id="IPR017441">
    <property type="entry name" value="Protein_kinase_ATP_BS"/>
</dbReference>
<keyword evidence="11" id="KW-0808">Transferase</keyword>
<keyword evidence="8" id="KW-0723">Serine/threonine-protein kinase</keyword>
<feature type="compositionally biased region" description="Basic and acidic residues" evidence="26">
    <location>
        <begin position="592"/>
        <end position="603"/>
    </location>
</feature>
<dbReference type="PANTHER" id="PTHR44899">
    <property type="entry name" value="CAMK FAMILY PROTEIN KINASE"/>
    <property type="match status" value="1"/>
</dbReference>
<protein>
    <recommendedName>
        <fullName evidence="22">Serine/threonine-protein kinase Nek4</fullName>
        <ecNumber evidence="5">2.7.11.1</ecNumber>
    </recommendedName>
    <alternativeName>
        <fullName evidence="24">Never in mitosis A-related kinase 4</fullName>
    </alternativeName>
    <alternativeName>
        <fullName evidence="23">Serine/threonine-protein kinase 2</fullName>
    </alternativeName>
</protein>
<evidence type="ECO:0000256" key="18">
    <source>
        <dbReference type="ARBA" id="ARBA00023273"/>
    </source>
</evidence>
<reference evidence="28" key="1">
    <citation type="submission" date="2025-08" db="UniProtKB">
        <authorList>
            <consortium name="Ensembl"/>
        </authorList>
    </citation>
    <scope>IDENTIFICATION</scope>
</reference>
<proteinExistence type="inferred from homology"/>
<dbReference type="InterPro" id="IPR000719">
    <property type="entry name" value="Prot_kinase_dom"/>
</dbReference>
<evidence type="ECO:0000256" key="25">
    <source>
        <dbReference type="PROSITE-ProRule" id="PRU10141"/>
    </source>
</evidence>
<dbReference type="GO" id="GO:0005929">
    <property type="term" value="C:cilium"/>
    <property type="evidence" value="ECO:0007669"/>
    <property type="project" value="UniProtKB-SubCell"/>
</dbReference>
<feature type="compositionally biased region" description="Polar residues" evidence="26">
    <location>
        <begin position="372"/>
        <end position="403"/>
    </location>
</feature>
<dbReference type="Proteomes" id="UP000694557">
    <property type="component" value="Unassembled WGS sequence"/>
</dbReference>
<keyword evidence="6" id="KW-0488">Methylation</keyword>
<evidence type="ECO:0000256" key="10">
    <source>
        <dbReference type="ARBA" id="ARBA00022618"/>
    </source>
</evidence>
<evidence type="ECO:0000256" key="20">
    <source>
        <dbReference type="ARBA" id="ARBA00047899"/>
    </source>
</evidence>
<feature type="compositionally biased region" description="Basic and acidic residues" evidence="26">
    <location>
        <begin position="446"/>
        <end position="457"/>
    </location>
</feature>
<reference evidence="28" key="2">
    <citation type="submission" date="2025-09" db="UniProtKB">
        <authorList>
            <consortium name="Ensembl"/>
        </authorList>
    </citation>
    <scope>IDENTIFICATION</scope>
</reference>
<keyword evidence="29" id="KW-1185">Reference proteome</keyword>
<dbReference type="SUPFAM" id="SSF56112">
    <property type="entry name" value="Protein kinase-like (PK-like)"/>
    <property type="match status" value="1"/>
</dbReference>
<dbReference type="GO" id="GO:0046872">
    <property type="term" value="F:metal ion binding"/>
    <property type="evidence" value="ECO:0007669"/>
    <property type="project" value="UniProtKB-KW"/>
</dbReference>
<evidence type="ECO:0000256" key="14">
    <source>
        <dbReference type="ARBA" id="ARBA00022776"/>
    </source>
</evidence>
<evidence type="ECO:0000256" key="8">
    <source>
        <dbReference type="ARBA" id="ARBA00022527"/>
    </source>
</evidence>
<dbReference type="SMART" id="SM00220">
    <property type="entry name" value="S_TKc"/>
    <property type="match status" value="1"/>
</dbReference>
<feature type="compositionally biased region" description="Low complexity" evidence="26">
    <location>
        <begin position="637"/>
        <end position="649"/>
    </location>
</feature>
<evidence type="ECO:0000256" key="26">
    <source>
        <dbReference type="SAM" id="MobiDB-lite"/>
    </source>
</evidence>
<evidence type="ECO:0000256" key="3">
    <source>
        <dbReference type="ARBA" id="ARBA00004496"/>
    </source>
</evidence>
<sequence>MNNYMFIRVVGKGSYGEVNLVKHKTDRKQYVIKKLNLTTSSKRERRAAEQEAQLLSRLRHPNIVTYRESWEGEDCQLYIAMGFCEGGDLYHRLKQQKGELLPERQVVEWFVQIAMALQYLHEEHILHRDLKTQNIFLTKTNIIKVGDLGIARVLENQNDMANTLIGTPYYMSPELFSNKPYNHKSDVWALGCCVYEMSTLKHAFNAKDMNSLVYRIVEGKLPQMPSKYDPQLGALIKSMLCKRPEDRPDVKLILRQPYIKRQIAMFLEATKEKTAKSRKKAVGGSLRPNSAASVVSSQPGPECPPQCPQPDPNTRGKRKEEINTQEHKGRNGITQDTPPQTHLTTKSPTQDILNTTGVSLATISKIDIDLQTQEETNTQRGDPPQTVSNARADNDTLCQSSVEEQMGGNPDPPPSLPHPRRLLSSVSTREEESKTTNGPVMQGVPKTRDRVRTSVEKTVNTDDKDDTMELLKDVVIESPATGHSICLDVSTNFSELRSAGQLKVESTGQTFEVNIENKDDTRNLLKEVPAHKHTAVVKESLVSTEKLLEPLPPVAPCHLEPLPPVPEQDTPPLCTPSSSEPSVSCQRRQRDRGRIQSDQDKWNKVAAPRPLPPPPINALVVEVKKRSRTNTDKKRATTTTSVKTISSSKDGNTPLPQERPLTARERRRLRQSQQNPSQPIVNAERRASYDVASLHNKQPESQNSTVTRSVSEMGKETNQQDRFLGRPSDEDECSSSTSSTDHSEGDCKEGKSESSDMQDLVQMMTQTLRMDGRDTVSELDGVRSTPLAEFKLNRKYRDTLMLHGKAREEQEFHFSELSTGTTSGPAKIRRAIEHLKTDVVKGLGVKLLDRVLDIMEDDDEDKREVRIENGIHDKVLFSQAWL</sequence>
<accession>A0A8C7IX61</accession>
<feature type="compositionally biased region" description="Polar residues" evidence="26">
    <location>
        <begin position="695"/>
        <end position="712"/>
    </location>
</feature>
<dbReference type="GO" id="GO:0005737">
    <property type="term" value="C:cytoplasm"/>
    <property type="evidence" value="ECO:0007669"/>
    <property type="project" value="UniProtKB-SubCell"/>
</dbReference>
<dbReference type="PROSITE" id="PS00108">
    <property type="entry name" value="PROTEIN_KINASE_ST"/>
    <property type="match status" value="1"/>
</dbReference>
<organism evidence="28 29">
    <name type="scientific">Oncorhynchus kisutch</name>
    <name type="common">Coho salmon</name>
    <name type="synonym">Salmo kisutch</name>
    <dbReference type="NCBI Taxonomy" id="8019"/>
    <lineage>
        <taxon>Eukaryota</taxon>
        <taxon>Metazoa</taxon>
        <taxon>Chordata</taxon>
        <taxon>Craniata</taxon>
        <taxon>Vertebrata</taxon>
        <taxon>Euteleostomi</taxon>
        <taxon>Actinopterygii</taxon>
        <taxon>Neopterygii</taxon>
        <taxon>Teleostei</taxon>
        <taxon>Protacanthopterygii</taxon>
        <taxon>Salmoniformes</taxon>
        <taxon>Salmonidae</taxon>
        <taxon>Salmoninae</taxon>
        <taxon>Oncorhynchus</taxon>
    </lineage>
</organism>
<dbReference type="AlphaFoldDB" id="A0A8C7IX61"/>
<evidence type="ECO:0000256" key="24">
    <source>
        <dbReference type="ARBA" id="ARBA00082679"/>
    </source>
</evidence>
<evidence type="ECO:0000256" key="6">
    <source>
        <dbReference type="ARBA" id="ARBA00022481"/>
    </source>
</evidence>
<keyword evidence="16 25" id="KW-0067">ATP-binding</keyword>
<dbReference type="PROSITE" id="PS50011">
    <property type="entry name" value="PROTEIN_KINASE_DOM"/>
    <property type="match status" value="1"/>
</dbReference>
<evidence type="ECO:0000256" key="7">
    <source>
        <dbReference type="ARBA" id="ARBA00022490"/>
    </source>
</evidence>
<keyword evidence="7" id="KW-0963">Cytoplasm</keyword>
<dbReference type="GO" id="GO:0004674">
    <property type="term" value="F:protein serine/threonine kinase activity"/>
    <property type="evidence" value="ECO:0007669"/>
    <property type="project" value="UniProtKB-KW"/>
</dbReference>
<dbReference type="InterPro" id="IPR008271">
    <property type="entry name" value="Ser/Thr_kinase_AS"/>
</dbReference>
<dbReference type="FunFam" id="3.30.200.20:FF:000247">
    <property type="entry name" value="serine/threonine-protein kinase Nek4 isoform X1"/>
    <property type="match status" value="1"/>
</dbReference>
<evidence type="ECO:0000256" key="1">
    <source>
        <dbReference type="ARBA" id="ARBA00001936"/>
    </source>
</evidence>
<comment type="cofactor">
    <cofactor evidence="1">
        <name>Mn(2+)</name>
        <dbReference type="ChEBI" id="CHEBI:29035"/>
    </cofactor>
</comment>
<keyword evidence="9" id="KW-0597">Phosphoprotein</keyword>
<dbReference type="PROSITE" id="PS00107">
    <property type="entry name" value="PROTEIN_KINASE_ATP"/>
    <property type="match status" value="1"/>
</dbReference>
<evidence type="ECO:0000256" key="11">
    <source>
        <dbReference type="ARBA" id="ARBA00022679"/>
    </source>
</evidence>
<feature type="binding site" evidence="25">
    <location>
        <position position="34"/>
    </location>
    <ligand>
        <name>ATP</name>
        <dbReference type="ChEBI" id="CHEBI:30616"/>
    </ligand>
</feature>
<dbReference type="Gene3D" id="3.30.200.20">
    <property type="entry name" value="Phosphorylase Kinase, domain 1"/>
    <property type="match status" value="1"/>
</dbReference>
<dbReference type="GO" id="GO:0051301">
    <property type="term" value="P:cell division"/>
    <property type="evidence" value="ECO:0007669"/>
    <property type="project" value="UniProtKB-KW"/>
</dbReference>
<dbReference type="PANTHER" id="PTHR44899:SF7">
    <property type="entry name" value="NIMA-RELATED KINASE"/>
    <property type="match status" value="1"/>
</dbReference>
<feature type="compositionally biased region" description="Polar residues" evidence="26">
    <location>
        <begin position="332"/>
        <end position="352"/>
    </location>
</feature>
<keyword evidence="15" id="KW-0418">Kinase</keyword>
<comment type="similarity">
    <text evidence="4">Belongs to the protein kinase superfamily. NEK Ser/Thr protein kinase family. NIMA subfamily.</text>
</comment>
<evidence type="ECO:0000256" key="16">
    <source>
        <dbReference type="ARBA" id="ARBA00022840"/>
    </source>
</evidence>
<feature type="domain" description="Protein kinase" evidence="27">
    <location>
        <begin position="4"/>
        <end position="259"/>
    </location>
</feature>
<comment type="catalytic activity">
    <reaction evidence="20">
        <text>L-threonyl-[protein] + ATP = O-phospho-L-threonyl-[protein] + ADP + H(+)</text>
        <dbReference type="Rhea" id="RHEA:46608"/>
        <dbReference type="Rhea" id="RHEA-COMP:11060"/>
        <dbReference type="Rhea" id="RHEA-COMP:11605"/>
        <dbReference type="ChEBI" id="CHEBI:15378"/>
        <dbReference type="ChEBI" id="CHEBI:30013"/>
        <dbReference type="ChEBI" id="CHEBI:30616"/>
        <dbReference type="ChEBI" id="CHEBI:61977"/>
        <dbReference type="ChEBI" id="CHEBI:456216"/>
        <dbReference type="EC" id="2.7.11.1"/>
    </reaction>
</comment>
<dbReference type="FunFam" id="1.10.510.10:FF:000219">
    <property type="entry name" value="Putative serine/threonine-protein kinase Nek4"/>
    <property type="match status" value="1"/>
</dbReference>
<dbReference type="GeneTree" id="ENSGT00940000157448"/>
<evidence type="ECO:0000259" key="27">
    <source>
        <dbReference type="PROSITE" id="PS50011"/>
    </source>
</evidence>
<dbReference type="EC" id="2.7.11.1" evidence="5"/>
<keyword evidence="14" id="KW-0498">Mitosis</keyword>
<feature type="compositionally biased region" description="Basic and acidic residues" evidence="26">
    <location>
        <begin position="713"/>
        <end position="728"/>
    </location>
</feature>
<dbReference type="Ensembl" id="ENSOKIT00005084577.1">
    <property type="protein sequence ID" value="ENSOKIP00005079387.1"/>
    <property type="gene ID" value="ENSOKIG00005034273.1"/>
</dbReference>
<feature type="compositionally biased region" description="Polar residues" evidence="26">
    <location>
        <begin position="575"/>
        <end position="586"/>
    </location>
</feature>
<name>A0A8C7IX61_ONCKI</name>
<comment type="catalytic activity">
    <reaction evidence="21">
        <text>L-seryl-[protein] + ATP = O-phospho-L-seryl-[protein] + ADP + H(+)</text>
        <dbReference type="Rhea" id="RHEA:17989"/>
        <dbReference type="Rhea" id="RHEA-COMP:9863"/>
        <dbReference type="Rhea" id="RHEA-COMP:11604"/>
        <dbReference type="ChEBI" id="CHEBI:15378"/>
        <dbReference type="ChEBI" id="CHEBI:29999"/>
        <dbReference type="ChEBI" id="CHEBI:30616"/>
        <dbReference type="ChEBI" id="CHEBI:83421"/>
        <dbReference type="ChEBI" id="CHEBI:456216"/>
        <dbReference type="EC" id="2.7.11.1"/>
    </reaction>
</comment>
<feature type="compositionally biased region" description="Basic and acidic residues" evidence="26">
    <location>
        <begin position="741"/>
        <end position="754"/>
    </location>
</feature>
<evidence type="ECO:0000256" key="9">
    <source>
        <dbReference type="ARBA" id="ARBA00022553"/>
    </source>
</evidence>
<evidence type="ECO:0000256" key="13">
    <source>
        <dbReference type="ARBA" id="ARBA00022741"/>
    </source>
</evidence>
<dbReference type="InterPro" id="IPR051131">
    <property type="entry name" value="NEK_Ser/Thr_kinase_NIMA"/>
</dbReference>
<evidence type="ECO:0000256" key="15">
    <source>
        <dbReference type="ARBA" id="ARBA00022777"/>
    </source>
</evidence>
<keyword evidence="18" id="KW-0966">Cell projection</keyword>
<feature type="compositionally biased region" description="Basic and acidic residues" evidence="26">
    <location>
        <begin position="318"/>
        <end position="329"/>
    </location>
</feature>
<keyword evidence="17" id="KW-0460">Magnesium</keyword>
<keyword evidence="13 25" id="KW-0547">Nucleotide-binding</keyword>
<keyword evidence="12" id="KW-0479">Metal-binding</keyword>
<feature type="region of interest" description="Disordered" evidence="26">
    <location>
        <begin position="559"/>
        <end position="757"/>
    </location>
</feature>
<evidence type="ECO:0000256" key="23">
    <source>
        <dbReference type="ARBA" id="ARBA00080102"/>
    </source>
</evidence>
<evidence type="ECO:0000313" key="29">
    <source>
        <dbReference type="Proteomes" id="UP000694557"/>
    </source>
</evidence>
<evidence type="ECO:0000256" key="17">
    <source>
        <dbReference type="ARBA" id="ARBA00022842"/>
    </source>
</evidence>
<comment type="subcellular location">
    <subcellularLocation>
        <location evidence="2">Cell projection</location>
        <location evidence="2">Cilium</location>
    </subcellularLocation>
    <subcellularLocation>
        <location evidence="3">Cytoplasm</location>
    </subcellularLocation>
</comment>